<comment type="caution">
    <text evidence="3">The sequence shown here is derived from an EMBL/GenBank/DDBJ whole genome shotgun (WGS) entry which is preliminary data.</text>
</comment>
<gene>
    <name evidence="3" type="ORF">EIK76_13370</name>
</gene>
<feature type="coiled-coil region" evidence="1">
    <location>
        <begin position="203"/>
        <end position="244"/>
    </location>
</feature>
<dbReference type="PANTHER" id="PTHR30469:SF15">
    <property type="entry name" value="HLYD FAMILY OF SECRETION PROTEINS"/>
    <property type="match status" value="1"/>
</dbReference>
<dbReference type="Gene3D" id="2.40.50.100">
    <property type="match status" value="1"/>
</dbReference>
<dbReference type="EMBL" id="RRCF01000004">
    <property type="protein sequence ID" value="RRJ19444.1"/>
    <property type="molecule type" value="Genomic_DNA"/>
</dbReference>
<evidence type="ECO:0000313" key="4">
    <source>
        <dbReference type="Proteomes" id="UP000276260"/>
    </source>
</evidence>
<reference evidence="3 4" key="1">
    <citation type="submission" date="2018-11" db="EMBL/GenBank/DDBJ databases">
        <title>Draft genome analysis of Rheinheimera mesophila isolated from an industrial waste site.</title>
        <authorList>
            <person name="Yu Q."/>
            <person name="Qi Y."/>
            <person name="Zhang H."/>
            <person name="Lu Y."/>
            <person name="Pu J."/>
        </authorList>
    </citation>
    <scope>NUCLEOTIDE SEQUENCE [LARGE SCALE GENOMIC DNA]</scope>
    <source>
        <strain evidence="3 4">IITR13</strain>
    </source>
</reference>
<dbReference type="OrthoDB" id="9806939at2"/>
<dbReference type="GO" id="GO:0015562">
    <property type="term" value="F:efflux transmembrane transporter activity"/>
    <property type="evidence" value="ECO:0007669"/>
    <property type="project" value="TreeGrafter"/>
</dbReference>
<accession>A0A3P3QE85</accession>
<dbReference type="Gene3D" id="2.40.30.170">
    <property type="match status" value="1"/>
</dbReference>
<dbReference type="RefSeq" id="WP_046519508.1">
    <property type="nucleotide sequence ID" value="NZ_LAVS01000012.1"/>
</dbReference>
<dbReference type="SUPFAM" id="SSF111369">
    <property type="entry name" value="HlyD-like secretion proteins"/>
    <property type="match status" value="1"/>
</dbReference>
<dbReference type="Proteomes" id="UP000276260">
    <property type="component" value="Unassembled WGS sequence"/>
</dbReference>
<sequence>MKIADTSSQDEKLTPKKTNKKLWVAGSTSLLLVLLLWQIIPAARSWSQSDMSVSLSRVRIDTVKTADFTRDISAQGQVVAAVSPKLYATAEGTISLLLDAGTEVKQGDVLAIIDSPELNNRLQQEQATLYSLQTSHDRQKILAKKQQLTDKKAVDIALMTLTTADREKRRADQGFEKGVVSKIEHEKAQDDLETAKVQHQHAVEDARLNKENLDFEVQSLAQQLQRQRLLVEDFQRQVDGLQVRSPVNGLLGNLAVENKTYITKNQLILSVVDLSQFEVEIAVPESYANDLVIGLPVEVTAEQKIYLGKLVTISPEVFENQVKGRVRFTKEAPPALRQNQRLSSRILLEHREDVLQVARGQFLDSSNGKFAYKVSNGMAVKTPIELGARSLNSVEILAGLQQGDQIITSGTDIFNGASTVQLNN</sequence>
<protein>
    <submittedName>
        <fullName evidence="3">HlyD family efflux transporter periplasmic adaptor subunit</fullName>
    </submittedName>
</protein>
<keyword evidence="4" id="KW-1185">Reference proteome</keyword>
<name>A0A3P3QE85_9GAMM</name>
<keyword evidence="1" id="KW-0175">Coiled coil</keyword>
<keyword evidence="2" id="KW-0472">Membrane</keyword>
<evidence type="ECO:0000313" key="3">
    <source>
        <dbReference type="EMBL" id="RRJ19444.1"/>
    </source>
</evidence>
<keyword evidence="2" id="KW-0812">Transmembrane</keyword>
<organism evidence="3 4">
    <name type="scientific">Rheinheimera mesophila</name>
    <dbReference type="NCBI Taxonomy" id="1547515"/>
    <lineage>
        <taxon>Bacteria</taxon>
        <taxon>Pseudomonadati</taxon>
        <taxon>Pseudomonadota</taxon>
        <taxon>Gammaproteobacteria</taxon>
        <taxon>Chromatiales</taxon>
        <taxon>Chromatiaceae</taxon>
        <taxon>Rheinheimera</taxon>
    </lineage>
</organism>
<dbReference type="Gene3D" id="1.10.287.470">
    <property type="entry name" value="Helix hairpin bin"/>
    <property type="match status" value="1"/>
</dbReference>
<feature type="transmembrane region" description="Helical" evidence="2">
    <location>
        <begin position="21"/>
        <end position="40"/>
    </location>
</feature>
<evidence type="ECO:0000256" key="1">
    <source>
        <dbReference type="SAM" id="Coils"/>
    </source>
</evidence>
<proteinExistence type="predicted"/>
<dbReference type="GO" id="GO:1990281">
    <property type="term" value="C:efflux pump complex"/>
    <property type="evidence" value="ECO:0007669"/>
    <property type="project" value="TreeGrafter"/>
</dbReference>
<dbReference type="AlphaFoldDB" id="A0A3P3QE85"/>
<dbReference type="Gene3D" id="2.40.420.20">
    <property type="match status" value="1"/>
</dbReference>
<evidence type="ECO:0000256" key="2">
    <source>
        <dbReference type="SAM" id="Phobius"/>
    </source>
</evidence>
<keyword evidence="2" id="KW-1133">Transmembrane helix</keyword>
<dbReference type="PANTHER" id="PTHR30469">
    <property type="entry name" value="MULTIDRUG RESISTANCE PROTEIN MDTA"/>
    <property type="match status" value="1"/>
</dbReference>